<evidence type="ECO:0000313" key="3">
    <source>
        <dbReference type="Proteomes" id="UP001146793"/>
    </source>
</evidence>
<dbReference type="CDD" id="cd07521">
    <property type="entry name" value="HAD_FCP1-like"/>
    <property type="match status" value="1"/>
</dbReference>
<dbReference type="Proteomes" id="UP001146793">
    <property type="component" value="Unassembled WGS sequence"/>
</dbReference>
<dbReference type="SUPFAM" id="SSF56784">
    <property type="entry name" value="HAD-like"/>
    <property type="match status" value="1"/>
</dbReference>
<dbReference type="InterPro" id="IPR050365">
    <property type="entry name" value="TIM50"/>
</dbReference>
<proteinExistence type="predicted"/>
<feature type="domain" description="FCP1 homology" evidence="1">
    <location>
        <begin position="96"/>
        <end position="261"/>
    </location>
</feature>
<dbReference type="EMBL" id="JANTQA010000036">
    <property type="protein sequence ID" value="KAJ3437204.1"/>
    <property type="molecule type" value="Genomic_DNA"/>
</dbReference>
<protein>
    <submittedName>
        <fullName evidence="2">Nuclear lim interactor-interacting factor-related</fullName>
    </submittedName>
</protein>
<dbReference type="Gene3D" id="3.40.50.1000">
    <property type="entry name" value="HAD superfamily/HAD-like"/>
    <property type="match status" value="1"/>
</dbReference>
<dbReference type="InterPro" id="IPR011948">
    <property type="entry name" value="Dullard_phosphatase"/>
</dbReference>
<dbReference type="Pfam" id="PF03031">
    <property type="entry name" value="NIF"/>
    <property type="match status" value="1"/>
</dbReference>
<dbReference type="InterPro" id="IPR036412">
    <property type="entry name" value="HAD-like_sf"/>
</dbReference>
<dbReference type="SMART" id="SM00577">
    <property type="entry name" value="CPDc"/>
    <property type="match status" value="1"/>
</dbReference>
<organism evidence="2 3">
    <name type="scientific">Anaeramoeba flamelloides</name>
    <dbReference type="NCBI Taxonomy" id="1746091"/>
    <lineage>
        <taxon>Eukaryota</taxon>
        <taxon>Metamonada</taxon>
        <taxon>Anaeramoebidae</taxon>
        <taxon>Anaeramoeba</taxon>
    </lineage>
</organism>
<reference evidence="2" key="1">
    <citation type="submission" date="2022-08" db="EMBL/GenBank/DDBJ databases">
        <title>Novel sulphate-reducing endosymbionts in the free-living metamonad Anaeramoeba.</title>
        <authorList>
            <person name="Jerlstrom-Hultqvist J."/>
            <person name="Cepicka I."/>
            <person name="Gallot-Lavallee L."/>
            <person name="Salas-Leiva D."/>
            <person name="Curtis B.A."/>
            <person name="Zahonova K."/>
            <person name="Pipaliya S."/>
            <person name="Dacks J."/>
            <person name="Roger A.J."/>
        </authorList>
    </citation>
    <scope>NUCLEOTIDE SEQUENCE</scope>
    <source>
        <strain evidence="2">Busselton2</strain>
    </source>
</reference>
<dbReference type="PROSITE" id="PS50969">
    <property type="entry name" value="FCP1"/>
    <property type="match status" value="1"/>
</dbReference>
<dbReference type="AlphaFoldDB" id="A0AAV7Z5V0"/>
<dbReference type="InterPro" id="IPR004274">
    <property type="entry name" value="FCP1_dom"/>
</dbReference>
<comment type="caution">
    <text evidence="2">The sequence shown here is derived from an EMBL/GenBank/DDBJ whole genome shotgun (WGS) entry which is preliminary data.</text>
</comment>
<dbReference type="InterPro" id="IPR023214">
    <property type="entry name" value="HAD_sf"/>
</dbReference>
<dbReference type="NCBIfam" id="TIGR02251">
    <property type="entry name" value="HIF-SF_euk"/>
    <property type="match status" value="1"/>
</dbReference>
<evidence type="ECO:0000313" key="2">
    <source>
        <dbReference type="EMBL" id="KAJ3437204.1"/>
    </source>
</evidence>
<dbReference type="GO" id="GO:0016791">
    <property type="term" value="F:phosphatase activity"/>
    <property type="evidence" value="ECO:0007669"/>
    <property type="project" value="InterPro"/>
</dbReference>
<gene>
    <name evidence="2" type="ORF">M0812_19277</name>
</gene>
<dbReference type="PANTHER" id="PTHR12210">
    <property type="entry name" value="DULLARD PROTEIN PHOSPHATASE"/>
    <property type="match status" value="1"/>
</dbReference>
<sequence>MTTSCCFHSNTHNPRKRNFTNSKLPKHKIQTKQRRFNFNKKKIIKQSTQIVQKPTNQQTLTQKNTVFTEVFFQRFEKIRNNPFRKRLRILPKQKTSDEGKMTLCLDLDQTLIYGSFTPFRQMDFQSHVIGDPNKTIYVKKRPHLDDFLRQCSKLFEVVIYTASDPRYADAIINKLDPNNELISHRLYRQCCWPLSSVCYLKDLSILNRDITKVILVDDSPISFFLNPENGVEASPFIDDPLKLNQNKDSELLRILKIVQTIEKSKNVFESFYVPKPSNF</sequence>
<name>A0AAV7Z5V0_9EUKA</name>
<accession>A0AAV7Z5V0</accession>
<evidence type="ECO:0000259" key="1">
    <source>
        <dbReference type="PROSITE" id="PS50969"/>
    </source>
</evidence>